<sequence length="557" mass="62899">MHGLGLLIALPLALAQYDSKPSYTSNANYGSQQQTYGSSPVGTQFNTGASSLGVPKSNTLPSFGVSSIGAQPNYGQQIGAQAAGFGGPNQQNGTPYPETMHGRGQQTGGWPQSAYVPGSPSPMFPQPTVTAPPRPPPPPPPPNKQTAEARLAWLEYLTNVYIQCEDFGHARKLVEEMYVWLVRYPRLRKEVSEAVQVLQQRMDASRECKCSGGRCRGNQQPHPPREMMPKGDMTMEAERNLYKMMGHIHASSNIELDSREKETVEQVHRILGLGYTSNAIHAFQQLRSTNPTLVDTETYGKLDFVLKMVRFDLENPDNCMPLWKSDCQTNWRRKSDILETYNMLRSTPPQQTQLRGVLYRIAHLPNREEILTRLLVAVGRNEAWQRTRGLNRADRYLAEACLTLHGSPRPGRFDDVATWEFHINPLDARAHAKQIYERCLQDHRLTSSAQCREAFGQINALERTCPYGGFVRIGTFSLIFGDYLFIKCLAPPMPPPSYFLPPRAPSVPRDRYRRRLRRLSRLLHSLTEHLQDVGEYANTRRLPGHEHILSAIRNELD</sequence>
<dbReference type="Proteomes" id="UP000240830">
    <property type="component" value="Unassembled WGS sequence"/>
</dbReference>
<feature type="chain" id="PRO_5014162346" evidence="2">
    <location>
        <begin position="16"/>
        <end position="557"/>
    </location>
</feature>
<gene>
    <name evidence="3" type="ORF">PSACC_01206</name>
</gene>
<feature type="region of interest" description="Disordered" evidence="1">
    <location>
        <begin position="208"/>
        <end position="230"/>
    </location>
</feature>
<keyword evidence="2" id="KW-0732">Signal</keyword>
<protein>
    <submittedName>
        <fullName evidence="3">Uncharacterized protein</fullName>
    </submittedName>
</protein>
<evidence type="ECO:0000313" key="4">
    <source>
        <dbReference type="Proteomes" id="UP000240830"/>
    </source>
</evidence>
<comment type="caution">
    <text evidence="3">The sequence shown here is derived from an EMBL/GenBank/DDBJ whole genome shotgun (WGS) entry which is preliminary data.</text>
</comment>
<feature type="region of interest" description="Disordered" evidence="1">
    <location>
        <begin position="79"/>
        <end position="145"/>
    </location>
</feature>
<evidence type="ECO:0000256" key="2">
    <source>
        <dbReference type="SAM" id="SignalP"/>
    </source>
</evidence>
<proteinExistence type="predicted"/>
<dbReference type="EMBL" id="MTSL01000092">
    <property type="protein sequence ID" value="PJF18978.1"/>
    <property type="molecule type" value="Genomic_DNA"/>
</dbReference>
<feature type="signal peptide" evidence="2">
    <location>
        <begin position="1"/>
        <end position="15"/>
    </location>
</feature>
<evidence type="ECO:0000256" key="1">
    <source>
        <dbReference type="SAM" id="MobiDB-lite"/>
    </source>
</evidence>
<accession>A0A2H9TMH7</accession>
<feature type="region of interest" description="Disordered" evidence="1">
    <location>
        <begin position="23"/>
        <end position="42"/>
    </location>
</feature>
<keyword evidence="4" id="KW-1185">Reference proteome</keyword>
<evidence type="ECO:0000313" key="3">
    <source>
        <dbReference type="EMBL" id="PJF18978.1"/>
    </source>
</evidence>
<feature type="compositionally biased region" description="Pro residues" evidence="1">
    <location>
        <begin position="119"/>
        <end position="143"/>
    </location>
</feature>
<organism evidence="3 4">
    <name type="scientific">Paramicrosporidium saccamoebae</name>
    <dbReference type="NCBI Taxonomy" id="1246581"/>
    <lineage>
        <taxon>Eukaryota</taxon>
        <taxon>Fungi</taxon>
        <taxon>Fungi incertae sedis</taxon>
        <taxon>Cryptomycota</taxon>
        <taxon>Cryptomycota incertae sedis</taxon>
        <taxon>Paramicrosporidium</taxon>
    </lineage>
</organism>
<reference evidence="3 4" key="1">
    <citation type="submission" date="2016-10" db="EMBL/GenBank/DDBJ databases">
        <title>The genome of Paramicrosporidium saccamoebae is the missing link in understanding Cryptomycota and Microsporidia evolution.</title>
        <authorList>
            <person name="Quandt C.A."/>
            <person name="Beaudet D."/>
            <person name="Corsaro D."/>
            <person name="Michel R."/>
            <person name="Corradi N."/>
            <person name="James T."/>
        </authorList>
    </citation>
    <scope>NUCLEOTIDE SEQUENCE [LARGE SCALE GENOMIC DNA]</scope>
    <source>
        <strain evidence="3 4">KSL3</strain>
    </source>
</reference>
<dbReference type="AlphaFoldDB" id="A0A2H9TMH7"/>
<name>A0A2H9TMH7_9FUNG</name>